<evidence type="ECO:0000313" key="3">
    <source>
        <dbReference type="Proteomes" id="UP000799118"/>
    </source>
</evidence>
<protein>
    <submittedName>
        <fullName evidence="2">Uncharacterized protein</fullName>
    </submittedName>
</protein>
<organism evidence="2 3">
    <name type="scientific">Gymnopus androsaceus JB14</name>
    <dbReference type="NCBI Taxonomy" id="1447944"/>
    <lineage>
        <taxon>Eukaryota</taxon>
        <taxon>Fungi</taxon>
        <taxon>Dikarya</taxon>
        <taxon>Basidiomycota</taxon>
        <taxon>Agaricomycotina</taxon>
        <taxon>Agaricomycetes</taxon>
        <taxon>Agaricomycetidae</taxon>
        <taxon>Agaricales</taxon>
        <taxon>Marasmiineae</taxon>
        <taxon>Omphalotaceae</taxon>
        <taxon>Gymnopus</taxon>
    </lineage>
</organism>
<feature type="region of interest" description="Disordered" evidence="1">
    <location>
        <begin position="106"/>
        <end position="179"/>
    </location>
</feature>
<feature type="compositionally biased region" description="Polar residues" evidence="1">
    <location>
        <begin position="233"/>
        <end position="242"/>
    </location>
</feature>
<feature type="compositionally biased region" description="Low complexity" evidence="1">
    <location>
        <begin position="154"/>
        <end position="175"/>
    </location>
</feature>
<feature type="compositionally biased region" description="Pro residues" evidence="1">
    <location>
        <begin position="303"/>
        <end position="312"/>
    </location>
</feature>
<accession>A0A6A4HB12</accession>
<name>A0A6A4HB12_9AGAR</name>
<feature type="compositionally biased region" description="Low complexity" evidence="1">
    <location>
        <begin position="51"/>
        <end position="63"/>
    </location>
</feature>
<feature type="compositionally biased region" description="Low complexity" evidence="1">
    <location>
        <begin position="77"/>
        <end position="92"/>
    </location>
</feature>
<feature type="region of interest" description="Disordered" evidence="1">
    <location>
        <begin position="219"/>
        <end position="318"/>
    </location>
</feature>
<sequence length="355" mass="37919">MALATRLNELAAANEQGLLDDDEYRLLRQDVFERFAAGDTGAGKVLVEPKPSTAPTTTATSVVQPKPRKLTRRPSEGTINSTNNASSSGNNHSIASFIRRATSPLGSIRIRSSSRPGSSSSRKNSDAGLAGRSVPVPDPHLLSPPTSPTRPVHTKSPSSNNSTSKVKSKSTAPSPLSAHDIFEDGGLFTPADIRRAIAELDDDARRLVTAFEELEESAVRKETVRAREASHGRSMNLSGRNQSVLSLSSPPPPTIQHRSKSDNPAAVTAVSSNSKGINTRLRSKSTTSLRDQARSAAITGPNNPYPTPPPSSHPITQTTPALRKKSSVSLPRLIPIFLEIQTIYTFPAITAFSQL</sequence>
<feature type="compositionally biased region" description="Low complexity" evidence="1">
    <location>
        <begin position="106"/>
        <end position="122"/>
    </location>
</feature>
<gene>
    <name evidence="2" type="ORF">BT96DRAFT_943169</name>
</gene>
<evidence type="ECO:0000256" key="1">
    <source>
        <dbReference type="SAM" id="MobiDB-lite"/>
    </source>
</evidence>
<dbReference type="EMBL" id="ML769550">
    <property type="protein sequence ID" value="KAE9394417.1"/>
    <property type="molecule type" value="Genomic_DNA"/>
</dbReference>
<reference evidence="2" key="1">
    <citation type="journal article" date="2019" name="Environ. Microbiol.">
        <title>Fungal ecological strategies reflected in gene transcription - a case study of two litter decomposers.</title>
        <authorList>
            <person name="Barbi F."/>
            <person name="Kohler A."/>
            <person name="Barry K."/>
            <person name="Baskaran P."/>
            <person name="Daum C."/>
            <person name="Fauchery L."/>
            <person name="Ihrmark K."/>
            <person name="Kuo A."/>
            <person name="LaButti K."/>
            <person name="Lipzen A."/>
            <person name="Morin E."/>
            <person name="Grigoriev I.V."/>
            <person name="Henrissat B."/>
            <person name="Lindahl B."/>
            <person name="Martin F."/>
        </authorList>
    </citation>
    <scope>NUCLEOTIDE SEQUENCE</scope>
    <source>
        <strain evidence="2">JB14</strain>
    </source>
</reference>
<feature type="region of interest" description="Disordered" evidence="1">
    <location>
        <begin position="40"/>
        <end position="92"/>
    </location>
</feature>
<dbReference type="AlphaFoldDB" id="A0A6A4HB12"/>
<dbReference type="OrthoDB" id="3367070at2759"/>
<dbReference type="Proteomes" id="UP000799118">
    <property type="component" value="Unassembled WGS sequence"/>
</dbReference>
<keyword evidence="3" id="KW-1185">Reference proteome</keyword>
<feature type="compositionally biased region" description="Basic and acidic residues" evidence="1">
    <location>
        <begin position="219"/>
        <end position="231"/>
    </location>
</feature>
<proteinExistence type="predicted"/>
<evidence type="ECO:0000313" key="2">
    <source>
        <dbReference type="EMBL" id="KAE9394417.1"/>
    </source>
</evidence>